<feature type="compositionally biased region" description="Pro residues" evidence="1">
    <location>
        <begin position="255"/>
        <end position="266"/>
    </location>
</feature>
<protein>
    <submittedName>
        <fullName evidence="2">Uncharacterized protein</fullName>
    </submittedName>
</protein>
<evidence type="ECO:0000256" key="1">
    <source>
        <dbReference type="SAM" id="MobiDB-lite"/>
    </source>
</evidence>
<feature type="region of interest" description="Disordered" evidence="1">
    <location>
        <begin position="245"/>
        <end position="274"/>
    </location>
</feature>
<dbReference type="Proteomes" id="UP001159363">
    <property type="component" value="Chromosome 13"/>
</dbReference>
<feature type="compositionally biased region" description="Low complexity" evidence="1">
    <location>
        <begin position="151"/>
        <end position="162"/>
    </location>
</feature>
<gene>
    <name evidence="2" type="ORF">PR048_030760</name>
</gene>
<reference evidence="2 3" key="1">
    <citation type="submission" date="2023-02" db="EMBL/GenBank/DDBJ databases">
        <title>LHISI_Scaffold_Assembly.</title>
        <authorList>
            <person name="Stuart O.P."/>
            <person name="Cleave R."/>
            <person name="Magrath M.J.L."/>
            <person name="Mikheyev A.S."/>
        </authorList>
    </citation>
    <scope>NUCLEOTIDE SEQUENCE [LARGE SCALE GENOMIC DNA]</scope>
    <source>
        <strain evidence="2">Daus_M_001</strain>
        <tissue evidence="2">Leg muscle</tissue>
    </source>
</reference>
<sequence>MTHQAVACQLPRPYLTAQTITCTVCVVAGAAEDVAGTWRQGEDVRGAAARRGGGGGGVDALSPAATVAAGVGRHHAHIATLLRLRDEPGRPRAAPTPPRFRAGARLRHRLPRPPAAGIVCSNTDLLSILTSLATSAQEINREPEPAPPPAAASRKAAAPAAAADHKRKRLKDLRSNSFDISMLLGKAAAAAAAKEASSSSPGAVGAAPASWFAKRHQPRKASADSALQPAKSPVLVTFRDDRADASLSPAEPEAEPPPQPQPPPPPPDHKVVWDGKSGSVVDAQVLGSAIEVFLARRGSGGGESPPPGPSPTRASPVAAGKPQPPPVPPRQHEEEASSSDTCDTSICSTLKDLFVKAKLDKNMERFYSISRGQKGVLETALVARRVGASKPTRKRAPNPVSSGLRQNWLHAGATAIRQTLEAGEYKGGYYTMFADWSGPPSPDLNPIEQLWDELDLRVRAHQARPKSIAHLREWLQEEWRQIPVDVLQTLVEWMPDRVAAVIAARAYTKGNAMSTNQRLVLEPGEILVSRVLSRTDGVCYAWLSSGSPKHVVSAGMGILLYSSSSDSDSSVDDDIDACENNFPPTNTICR</sequence>
<dbReference type="InterPro" id="IPR036397">
    <property type="entry name" value="RNaseH_sf"/>
</dbReference>
<comment type="caution">
    <text evidence="2">The sequence shown here is derived from an EMBL/GenBank/DDBJ whole genome shotgun (WGS) entry which is preliminary data.</text>
</comment>
<accession>A0ABQ9G9U2</accession>
<feature type="region of interest" description="Disordered" evidence="1">
    <location>
        <begin position="297"/>
        <end position="342"/>
    </location>
</feature>
<evidence type="ECO:0000313" key="3">
    <source>
        <dbReference type="Proteomes" id="UP001159363"/>
    </source>
</evidence>
<feature type="region of interest" description="Disordered" evidence="1">
    <location>
        <begin position="137"/>
        <end position="170"/>
    </location>
</feature>
<dbReference type="EMBL" id="JARBHB010000014">
    <property type="protein sequence ID" value="KAJ8869190.1"/>
    <property type="molecule type" value="Genomic_DNA"/>
</dbReference>
<organism evidence="2 3">
    <name type="scientific">Dryococelus australis</name>
    <dbReference type="NCBI Taxonomy" id="614101"/>
    <lineage>
        <taxon>Eukaryota</taxon>
        <taxon>Metazoa</taxon>
        <taxon>Ecdysozoa</taxon>
        <taxon>Arthropoda</taxon>
        <taxon>Hexapoda</taxon>
        <taxon>Insecta</taxon>
        <taxon>Pterygota</taxon>
        <taxon>Neoptera</taxon>
        <taxon>Polyneoptera</taxon>
        <taxon>Phasmatodea</taxon>
        <taxon>Verophasmatodea</taxon>
        <taxon>Anareolatae</taxon>
        <taxon>Phasmatidae</taxon>
        <taxon>Eurycanthinae</taxon>
        <taxon>Dryococelus</taxon>
    </lineage>
</organism>
<keyword evidence="3" id="KW-1185">Reference proteome</keyword>
<evidence type="ECO:0000313" key="2">
    <source>
        <dbReference type="EMBL" id="KAJ8869190.1"/>
    </source>
</evidence>
<feature type="region of interest" description="Disordered" evidence="1">
    <location>
        <begin position="215"/>
        <end position="234"/>
    </location>
</feature>
<proteinExistence type="predicted"/>
<name>A0ABQ9G9U2_9NEOP</name>
<dbReference type="Gene3D" id="3.30.420.10">
    <property type="entry name" value="Ribonuclease H-like superfamily/Ribonuclease H"/>
    <property type="match status" value="1"/>
</dbReference>